<evidence type="ECO:0000256" key="3">
    <source>
        <dbReference type="ARBA" id="ARBA00022448"/>
    </source>
</evidence>
<keyword evidence="8" id="KW-0129">CBS domain</keyword>
<reference evidence="11 12" key="1">
    <citation type="journal article" date="2016" name="Nat. Commun.">
        <title>Thousands of microbial genomes shed light on interconnected biogeochemical processes in an aquifer system.</title>
        <authorList>
            <person name="Anantharaman K."/>
            <person name="Brown C.T."/>
            <person name="Hug L.A."/>
            <person name="Sharon I."/>
            <person name="Castelle C.J."/>
            <person name="Probst A.J."/>
            <person name="Thomas B.C."/>
            <person name="Singh A."/>
            <person name="Wilkins M.J."/>
            <person name="Karaoz U."/>
            <person name="Brodie E.L."/>
            <person name="Williams K.H."/>
            <person name="Hubbard S.S."/>
            <person name="Banfield J.F."/>
        </authorList>
    </citation>
    <scope>NUCLEOTIDE SEQUENCE [LARGE SCALE GENOMIC DNA]</scope>
</reference>
<evidence type="ECO:0000256" key="2">
    <source>
        <dbReference type="ARBA" id="ARBA00009749"/>
    </source>
</evidence>
<feature type="domain" description="CBS" evidence="10">
    <location>
        <begin position="14"/>
        <end position="75"/>
    </location>
</feature>
<comment type="similarity">
    <text evidence="2">Belongs to the SLC41A transporter family.</text>
</comment>
<gene>
    <name evidence="11" type="ORF">A3B21_00735</name>
</gene>
<dbReference type="PROSITE" id="PS51371">
    <property type="entry name" value="CBS"/>
    <property type="match status" value="2"/>
</dbReference>
<dbReference type="SUPFAM" id="SSF161093">
    <property type="entry name" value="MgtE membrane domain-like"/>
    <property type="match status" value="1"/>
</dbReference>
<feature type="domain" description="CBS" evidence="10">
    <location>
        <begin position="77"/>
        <end position="135"/>
    </location>
</feature>
<feature type="transmembrane region" description="Helical" evidence="9">
    <location>
        <begin position="264"/>
        <end position="292"/>
    </location>
</feature>
<dbReference type="Pfam" id="PF00571">
    <property type="entry name" value="CBS"/>
    <property type="match status" value="2"/>
</dbReference>
<dbReference type="STRING" id="1802401.A3B21_00735"/>
<feature type="transmembrane region" description="Helical" evidence="9">
    <location>
        <begin position="304"/>
        <end position="324"/>
    </location>
</feature>
<dbReference type="GO" id="GO:0016020">
    <property type="term" value="C:membrane"/>
    <property type="evidence" value="ECO:0007669"/>
    <property type="project" value="UniProtKB-SubCell"/>
</dbReference>
<evidence type="ECO:0000259" key="10">
    <source>
        <dbReference type="PROSITE" id="PS51371"/>
    </source>
</evidence>
<evidence type="ECO:0000256" key="6">
    <source>
        <dbReference type="ARBA" id="ARBA00022989"/>
    </source>
</evidence>
<dbReference type="PANTHER" id="PTHR41394">
    <property type="entry name" value="MAGNESIUM TRANSPORTER MGTE"/>
    <property type="match status" value="1"/>
</dbReference>
<evidence type="ECO:0000256" key="5">
    <source>
        <dbReference type="ARBA" id="ARBA00022842"/>
    </source>
</evidence>
<evidence type="ECO:0000256" key="8">
    <source>
        <dbReference type="PROSITE-ProRule" id="PRU00703"/>
    </source>
</evidence>
<dbReference type="InterPro" id="IPR046342">
    <property type="entry name" value="CBS_dom_sf"/>
</dbReference>
<dbReference type="GO" id="GO:0008324">
    <property type="term" value="F:monoatomic cation transmembrane transporter activity"/>
    <property type="evidence" value="ECO:0007669"/>
    <property type="project" value="InterPro"/>
</dbReference>
<evidence type="ECO:0000256" key="4">
    <source>
        <dbReference type="ARBA" id="ARBA00022692"/>
    </source>
</evidence>
<protein>
    <recommendedName>
        <fullName evidence="10">CBS domain-containing protein</fullName>
    </recommendedName>
</protein>
<keyword evidence="3" id="KW-0813">Transport</keyword>
<comment type="subcellular location">
    <subcellularLocation>
        <location evidence="1">Membrane</location>
        <topology evidence="1">Multi-pass membrane protein</topology>
    </subcellularLocation>
</comment>
<dbReference type="EMBL" id="MGEJ01000022">
    <property type="protein sequence ID" value="OGL79902.1"/>
    <property type="molecule type" value="Genomic_DNA"/>
</dbReference>
<dbReference type="InterPro" id="IPR036739">
    <property type="entry name" value="SLC41_membr_dom_sf"/>
</dbReference>
<keyword evidence="5" id="KW-0460">Magnesium</keyword>
<dbReference type="AlphaFoldDB" id="A0A1F7UNQ7"/>
<name>A0A1F7UNQ7_9BACT</name>
<proteinExistence type="inferred from homology"/>
<dbReference type="Gene3D" id="1.10.357.20">
    <property type="entry name" value="SLC41 divalent cation transporters, integral membrane domain"/>
    <property type="match status" value="1"/>
</dbReference>
<comment type="caution">
    <text evidence="11">The sequence shown here is derived from an EMBL/GenBank/DDBJ whole genome shotgun (WGS) entry which is preliminary data.</text>
</comment>
<evidence type="ECO:0000256" key="1">
    <source>
        <dbReference type="ARBA" id="ARBA00004141"/>
    </source>
</evidence>
<dbReference type="InterPro" id="IPR006667">
    <property type="entry name" value="SLC41_membr_dom"/>
</dbReference>
<evidence type="ECO:0000313" key="11">
    <source>
        <dbReference type="EMBL" id="OGL79902.1"/>
    </source>
</evidence>
<feature type="transmembrane region" description="Helical" evidence="9">
    <location>
        <begin position="167"/>
        <end position="185"/>
    </location>
</feature>
<sequence length="325" mass="35510">MYKNNTTRYVDQHLLTAIPTFSPDARAREVVSHLTDKKHNFESITYIYILEAKKLVGVISVKEILRAHAETKLSELMTKKLVAVHPHATAERAAITAIQHGIKAVPVTDRQGNFLGIVGTDTILRTLHHEHVEDLLKIGGIQIVEQKHILEMLGDKVSHLLRIRTPWLILGLGGGFIATLVASFFEHAIAQEIALAFFIPVIVYMSDAVGTQTQTLFIRALAVRKISLPRYLLKELAVDIALGLLLGIIIAGFGFVWGKGGVTVAAIVGIAMAINVVIAGAVAILISWILYYYKRDPAVGAGPFATVVQDILSLIVYFSVASLLL</sequence>
<evidence type="ECO:0000313" key="12">
    <source>
        <dbReference type="Proteomes" id="UP000176897"/>
    </source>
</evidence>
<organism evidence="11 12">
    <name type="scientific">Candidatus Uhrbacteria bacterium RIFCSPLOWO2_01_FULL_47_24</name>
    <dbReference type="NCBI Taxonomy" id="1802401"/>
    <lineage>
        <taxon>Bacteria</taxon>
        <taxon>Candidatus Uhriibacteriota</taxon>
    </lineage>
</organism>
<dbReference type="Proteomes" id="UP000176897">
    <property type="component" value="Unassembled WGS sequence"/>
</dbReference>
<evidence type="ECO:0000256" key="9">
    <source>
        <dbReference type="SAM" id="Phobius"/>
    </source>
</evidence>
<keyword evidence="6 9" id="KW-1133">Transmembrane helix</keyword>
<feature type="transmembrane region" description="Helical" evidence="9">
    <location>
        <begin position="231"/>
        <end position="258"/>
    </location>
</feature>
<keyword evidence="7 9" id="KW-0472">Membrane</keyword>
<dbReference type="InterPro" id="IPR000644">
    <property type="entry name" value="CBS_dom"/>
</dbReference>
<keyword evidence="4 9" id="KW-0812">Transmembrane</keyword>
<feature type="transmembrane region" description="Helical" evidence="9">
    <location>
        <begin position="191"/>
        <end position="210"/>
    </location>
</feature>
<dbReference type="SUPFAM" id="SSF54631">
    <property type="entry name" value="CBS-domain pair"/>
    <property type="match status" value="1"/>
</dbReference>
<dbReference type="Gene3D" id="3.10.580.10">
    <property type="entry name" value="CBS-domain"/>
    <property type="match status" value="1"/>
</dbReference>
<accession>A0A1F7UNQ7</accession>
<dbReference type="SMART" id="SM00116">
    <property type="entry name" value="CBS"/>
    <property type="match status" value="2"/>
</dbReference>
<evidence type="ECO:0000256" key="7">
    <source>
        <dbReference type="ARBA" id="ARBA00023136"/>
    </source>
</evidence>
<dbReference type="Pfam" id="PF01769">
    <property type="entry name" value="MgtE"/>
    <property type="match status" value="1"/>
</dbReference>
<dbReference type="PANTHER" id="PTHR41394:SF5">
    <property type="entry name" value="SLC41A_MGTE INTEGRAL MEMBRANE DOMAIN-CONTAINING PROTEIN"/>
    <property type="match status" value="1"/>
</dbReference>